<gene>
    <name evidence="1" type="ORF">MNOR_LOCUS34319</name>
</gene>
<feature type="non-terminal residue" evidence="1">
    <location>
        <position position="173"/>
    </location>
</feature>
<dbReference type="EMBL" id="CAXKWB010052381">
    <property type="protein sequence ID" value="CAL4172788.1"/>
    <property type="molecule type" value="Genomic_DNA"/>
</dbReference>
<keyword evidence="2" id="KW-1185">Reference proteome</keyword>
<dbReference type="InterPro" id="IPR027417">
    <property type="entry name" value="P-loop_NTPase"/>
</dbReference>
<reference evidence="1 2" key="1">
    <citation type="submission" date="2024-05" db="EMBL/GenBank/DDBJ databases">
        <authorList>
            <person name="Wallberg A."/>
        </authorList>
    </citation>
    <scope>NUCLEOTIDE SEQUENCE [LARGE SCALE GENOMIC DNA]</scope>
</reference>
<proteinExistence type="predicted"/>
<accession>A0AAV2SC78</accession>
<feature type="non-terminal residue" evidence="1">
    <location>
        <position position="1"/>
    </location>
</feature>
<name>A0AAV2SC78_MEGNR</name>
<protein>
    <submittedName>
        <fullName evidence="1">Uncharacterized protein</fullName>
    </submittedName>
</protein>
<sequence length="173" mass="20439">DRNNFLSKQFSDVESFLMPKPGDCVDNSKFNGCRRELRREFMDEMEALSKHLLHPNQLEQNLKKFSGKSITASRFCDYFEECANRLGDVNWEHSINIFEAFLHINCDTATKDALKIYDDEMNQKIKSIKDEEELHRIDKDARVIANNEYKDKCALTRKNALEVYEERMENMNQ</sequence>
<dbReference type="Proteomes" id="UP001497623">
    <property type="component" value="Unassembled WGS sequence"/>
</dbReference>
<organism evidence="1 2">
    <name type="scientific">Meganyctiphanes norvegica</name>
    <name type="common">Northern krill</name>
    <name type="synonym">Thysanopoda norvegica</name>
    <dbReference type="NCBI Taxonomy" id="48144"/>
    <lineage>
        <taxon>Eukaryota</taxon>
        <taxon>Metazoa</taxon>
        <taxon>Ecdysozoa</taxon>
        <taxon>Arthropoda</taxon>
        <taxon>Crustacea</taxon>
        <taxon>Multicrustacea</taxon>
        <taxon>Malacostraca</taxon>
        <taxon>Eumalacostraca</taxon>
        <taxon>Eucarida</taxon>
        <taxon>Euphausiacea</taxon>
        <taxon>Euphausiidae</taxon>
        <taxon>Meganyctiphanes</taxon>
    </lineage>
</organism>
<comment type="caution">
    <text evidence="1">The sequence shown here is derived from an EMBL/GenBank/DDBJ whole genome shotgun (WGS) entry which is preliminary data.</text>
</comment>
<evidence type="ECO:0000313" key="2">
    <source>
        <dbReference type="Proteomes" id="UP001497623"/>
    </source>
</evidence>
<dbReference type="AlphaFoldDB" id="A0AAV2SC78"/>
<evidence type="ECO:0000313" key="1">
    <source>
        <dbReference type="EMBL" id="CAL4172788.1"/>
    </source>
</evidence>
<dbReference type="Gene3D" id="3.40.50.300">
    <property type="entry name" value="P-loop containing nucleotide triphosphate hydrolases"/>
    <property type="match status" value="1"/>
</dbReference>